<organism evidence="1 2">
    <name type="scientific">Lentzea tibetensis</name>
    <dbReference type="NCBI Taxonomy" id="2591470"/>
    <lineage>
        <taxon>Bacteria</taxon>
        <taxon>Bacillati</taxon>
        <taxon>Actinomycetota</taxon>
        <taxon>Actinomycetes</taxon>
        <taxon>Pseudonocardiales</taxon>
        <taxon>Pseudonocardiaceae</taxon>
        <taxon>Lentzea</taxon>
    </lineage>
</organism>
<proteinExistence type="predicted"/>
<name>A0A563EEY2_9PSEU</name>
<comment type="caution">
    <text evidence="1">The sequence shown here is derived from an EMBL/GenBank/DDBJ whole genome shotgun (WGS) entry which is preliminary data.</text>
</comment>
<gene>
    <name evidence="1" type="ORF">FKR81_42815</name>
</gene>
<evidence type="ECO:0000313" key="1">
    <source>
        <dbReference type="EMBL" id="TWP43188.1"/>
    </source>
</evidence>
<accession>A0A563EEY2</accession>
<sequence>MGSVSRPWGRLTDHNGLGVLSARFDRDLLEEVLNRSARTAVVELIRVVNAPRPVRERLPGYRQRGERLAAHSTRPRS</sequence>
<dbReference type="AlphaFoldDB" id="A0A563EEY2"/>
<evidence type="ECO:0000313" key="2">
    <source>
        <dbReference type="Proteomes" id="UP000316639"/>
    </source>
</evidence>
<reference evidence="1 2" key="1">
    <citation type="submission" date="2019-07" db="EMBL/GenBank/DDBJ databases">
        <title>Lentzea xizangensis sp. nov., isolated from Qinghai-Tibetan Plateau Soils.</title>
        <authorList>
            <person name="Huang J."/>
        </authorList>
    </citation>
    <scope>NUCLEOTIDE SEQUENCE [LARGE SCALE GENOMIC DNA]</scope>
    <source>
        <strain evidence="1 2">FXJ1.1311</strain>
    </source>
</reference>
<dbReference type="Proteomes" id="UP000316639">
    <property type="component" value="Unassembled WGS sequence"/>
</dbReference>
<protein>
    <submittedName>
        <fullName evidence="1">Uncharacterized protein</fullName>
    </submittedName>
</protein>
<keyword evidence="2" id="KW-1185">Reference proteome</keyword>
<dbReference type="EMBL" id="VOBR01000071">
    <property type="protein sequence ID" value="TWP43188.1"/>
    <property type="molecule type" value="Genomic_DNA"/>
</dbReference>
<dbReference type="OrthoDB" id="477305at2"/>